<evidence type="ECO:0000313" key="2">
    <source>
        <dbReference type="Proteomes" id="UP001241926"/>
    </source>
</evidence>
<dbReference type="RefSeq" id="WP_250750644.1">
    <property type="nucleotide sequence ID" value="NZ_JASJUS010000011.1"/>
</dbReference>
<protein>
    <submittedName>
        <fullName evidence="1">Enoyl-CoA hydratase/isomerase family protein</fullName>
    </submittedName>
</protein>
<dbReference type="NCBIfam" id="NF042431">
    <property type="entry name" value="EnCoAhydt_DpgB"/>
    <property type="match status" value="1"/>
</dbReference>
<comment type="caution">
    <text evidence="1">The sequence shown here is derived from an EMBL/GenBank/DDBJ whole genome shotgun (WGS) entry which is preliminary data.</text>
</comment>
<organism evidence="1 2">
    <name type="scientific">Streptomyces fuscus</name>
    <dbReference type="NCBI Taxonomy" id="3048495"/>
    <lineage>
        <taxon>Bacteria</taxon>
        <taxon>Bacillati</taxon>
        <taxon>Actinomycetota</taxon>
        <taxon>Actinomycetes</taxon>
        <taxon>Kitasatosporales</taxon>
        <taxon>Streptomycetaceae</taxon>
        <taxon>Streptomyces</taxon>
    </lineage>
</organism>
<dbReference type="InterPro" id="IPR053545">
    <property type="entry name" value="Enoyl-CoA_hydratase-like"/>
</dbReference>
<evidence type="ECO:0000313" key="1">
    <source>
        <dbReference type="EMBL" id="MDL2077499.1"/>
    </source>
</evidence>
<gene>
    <name evidence="1" type="ORF">QNN03_13730</name>
</gene>
<dbReference type="PANTHER" id="PTHR43459">
    <property type="entry name" value="ENOYL-COA HYDRATASE"/>
    <property type="match status" value="1"/>
</dbReference>
<dbReference type="EMBL" id="JASJUS010000011">
    <property type="protein sequence ID" value="MDL2077499.1"/>
    <property type="molecule type" value="Genomic_DNA"/>
</dbReference>
<dbReference type="SUPFAM" id="SSF52096">
    <property type="entry name" value="ClpP/crotonase"/>
    <property type="match status" value="1"/>
</dbReference>
<dbReference type="PANTHER" id="PTHR43459:SF1">
    <property type="entry name" value="EG:BACN32G11.4 PROTEIN"/>
    <property type="match status" value="1"/>
</dbReference>
<name>A0ABT7IY17_9ACTN</name>
<dbReference type="InterPro" id="IPR001753">
    <property type="entry name" value="Enoyl-CoA_hydra/iso"/>
</dbReference>
<accession>A0ABT7IY17</accession>
<dbReference type="InterPro" id="IPR029045">
    <property type="entry name" value="ClpP/crotonase-like_dom_sf"/>
</dbReference>
<proteinExistence type="predicted"/>
<keyword evidence="2" id="KW-1185">Reference proteome</keyword>
<dbReference type="Gene3D" id="3.90.226.10">
    <property type="entry name" value="2-enoyl-CoA Hydratase, Chain A, domain 1"/>
    <property type="match status" value="1"/>
</dbReference>
<dbReference type="CDD" id="cd06558">
    <property type="entry name" value="crotonase-like"/>
    <property type="match status" value="1"/>
</dbReference>
<dbReference type="Proteomes" id="UP001241926">
    <property type="component" value="Unassembled WGS sequence"/>
</dbReference>
<dbReference type="Pfam" id="PF00378">
    <property type="entry name" value="ECH_1"/>
    <property type="match status" value="1"/>
</dbReference>
<sequence length="252" mass="26618">MSARTTAATAGTDTSTSNPPLDVLELGVDAGRVLSPALVAELDAFCDRLEASAATGRAVGVLRLTGGAGEPGLLDEGVDVHLVSKWERVLRRMERLGAPTLALAGGECGGVALDALLAADYRIAAPDLVLRLHARPDGMWPGMAVFRLASHAGAARVRRAVLFGAPLTAAEALRLDLLDEVVEDARREESARAAVELLTAFPGPELAVRRRLLIDATSVSFEEALGSHLSACDRSLRRERERAQGSEWEVGV</sequence>
<reference evidence="1 2" key="1">
    <citation type="submission" date="2023-05" db="EMBL/GenBank/DDBJ databases">
        <title>Streptomyces fuscus sp. nov., a brown-black pigment producing actinomyces isolated from dry sand of Sea duck farm.</title>
        <authorList>
            <person name="Xie J."/>
            <person name="Shen N."/>
        </authorList>
    </citation>
    <scope>NUCLEOTIDE SEQUENCE [LARGE SCALE GENOMIC DNA]</scope>
    <source>
        <strain evidence="1 2">GXMU-J15</strain>
    </source>
</reference>